<dbReference type="OMA" id="AYGHASD"/>
<evidence type="ECO:0000313" key="1">
    <source>
        <dbReference type="EMBL" id="CEL00921.1"/>
    </source>
</evidence>
<dbReference type="Proteomes" id="UP000054771">
    <property type="component" value="Unassembled WGS sequence"/>
</dbReference>
<sequence>MSQTPQIIPTHLCSVTVTLAPSLSPIPLLGGGTRILSPITGGTITGAGFNGTIDGGLSAAIHLDDHSHADAVPKNSDSNSNDGTTTDKITKLALIHVYGHADDGSPFYIEEAGIGAVEKQNTRVILQVGGRYAPLQEAFLLGQPGREPGGSGARVECWVVPL</sequence>
<protein>
    <submittedName>
        <fullName evidence="1">Uncharacterized protein</fullName>
    </submittedName>
</protein>
<evidence type="ECO:0000313" key="2">
    <source>
        <dbReference type="Proteomes" id="UP000054771"/>
    </source>
</evidence>
<name>A0A0U5C1J8_ASPCI</name>
<accession>A0A0U5C1J8</accession>
<dbReference type="EMBL" id="CDMC01000001">
    <property type="protein sequence ID" value="CEL00921.1"/>
    <property type="molecule type" value="Genomic_DNA"/>
</dbReference>
<organism evidence="1 2">
    <name type="scientific">Aspergillus calidoustus</name>
    <dbReference type="NCBI Taxonomy" id="454130"/>
    <lineage>
        <taxon>Eukaryota</taxon>
        <taxon>Fungi</taxon>
        <taxon>Dikarya</taxon>
        <taxon>Ascomycota</taxon>
        <taxon>Pezizomycotina</taxon>
        <taxon>Eurotiomycetes</taxon>
        <taxon>Eurotiomycetidae</taxon>
        <taxon>Eurotiales</taxon>
        <taxon>Aspergillaceae</taxon>
        <taxon>Aspergillus</taxon>
        <taxon>Aspergillus subgen. Nidulantes</taxon>
    </lineage>
</organism>
<proteinExistence type="predicted"/>
<dbReference type="Gene3D" id="2.40.160.20">
    <property type="match status" value="1"/>
</dbReference>
<gene>
    <name evidence="1" type="ORF">ASPCAL00513</name>
</gene>
<keyword evidence="2" id="KW-1185">Reference proteome</keyword>
<dbReference type="OrthoDB" id="5419179at2759"/>
<dbReference type="AlphaFoldDB" id="A0A0U5C1J8"/>
<reference evidence="2" key="1">
    <citation type="journal article" date="2016" name="Genome Announc.">
        <title>Draft genome sequences of fungus Aspergillus calidoustus.</title>
        <authorList>
            <person name="Horn F."/>
            <person name="Linde J."/>
            <person name="Mattern D.J."/>
            <person name="Walther G."/>
            <person name="Guthke R."/>
            <person name="Scherlach K."/>
            <person name="Martin K."/>
            <person name="Brakhage A.A."/>
            <person name="Petzke L."/>
            <person name="Valiante V."/>
        </authorList>
    </citation>
    <scope>NUCLEOTIDE SEQUENCE [LARGE SCALE GENOMIC DNA]</scope>
    <source>
        <strain evidence="2">SF006504</strain>
    </source>
</reference>